<name>A0A292IIQ2_9MOLU</name>
<dbReference type="KEGG" id="mamp:MAMA39_06870"/>
<protein>
    <submittedName>
        <fullName evidence="2">Uncharacterized protein</fullName>
    </submittedName>
</protein>
<organism evidence="2 3">
    <name type="scientific">Mycoplasma amphoriforme A39</name>
    <dbReference type="NCBI Taxonomy" id="572419"/>
    <lineage>
        <taxon>Bacteria</taxon>
        <taxon>Bacillati</taxon>
        <taxon>Mycoplasmatota</taxon>
        <taxon>Mollicutes</taxon>
        <taxon>Mycoplasmataceae</taxon>
        <taxon>Mycoplasma</taxon>
    </lineage>
</organism>
<keyword evidence="3" id="KW-1185">Reference proteome</keyword>
<reference evidence="2 3" key="1">
    <citation type="journal article" date="2015" name="Clin. Infect. Dis.">
        <title>Genomic Investigations unmask Mycoplasma amphoriforme, a new respiratory pathogen.</title>
        <authorList>
            <person name="Gillespie S.H."/>
            <person name="Ling C.L."/>
            <person name="Oravcova K."/>
            <person name="Pinheiro M."/>
            <person name="Wells L."/>
            <person name="Bryant J.M."/>
            <person name="McHugh T.D."/>
            <person name="Bebear C."/>
            <person name="Webster D."/>
            <person name="Harris S.R."/>
            <person name="Seth-Smith H.M."/>
            <person name="Thomson N.R."/>
        </authorList>
    </citation>
    <scope>NUCLEOTIDE SEQUENCE [LARGE SCALE GENOMIC DNA]</scope>
    <source>
        <strain evidence="2 3">A39</strain>
    </source>
</reference>
<dbReference type="RefSeq" id="WP_343251436.1">
    <property type="nucleotide sequence ID" value="NZ_HG937516.1"/>
</dbReference>
<keyword evidence="1" id="KW-0472">Membrane</keyword>
<proteinExistence type="predicted"/>
<evidence type="ECO:0000313" key="3">
    <source>
        <dbReference type="Proteomes" id="UP000261764"/>
    </source>
</evidence>
<keyword evidence="1" id="KW-1133">Transmembrane helix</keyword>
<feature type="transmembrane region" description="Helical" evidence="1">
    <location>
        <begin position="84"/>
        <end position="113"/>
    </location>
</feature>
<sequence length="286" mass="33235">MKLIVTGKKINANIERIIAKSKDCGQVFSEDRFYTIVNEYLDCNLKKHSRLLYYIVVFLFRSSNYKHSVDIVNGKPLWIWIVDVFCWFCLTAFIVCLIAGIAQPISVALSGLIKFDFSSINKAFQQTFADPTAVVLLVISFITFGIAMFYLYLLKKVIAVNRRYGLKDFVVYKTSFILNRERYISINHDLNKKTLKKLEKMLKKQQGSNHPPYWLVRNLDIFDDPVRWTILQVTNVMNKLFPDFALTLIFDHVPNERAKTMINTIDLDFKYLKANVVTETNDPLST</sequence>
<dbReference type="AlphaFoldDB" id="A0A292IIQ2"/>
<evidence type="ECO:0000256" key="1">
    <source>
        <dbReference type="SAM" id="Phobius"/>
    </source>
</evidence>
<keyword evidence="1" id="KW-0812">Transmembrane</keyword>
<evidence type="ECO:0000313" key="2">
    <source>
        <dbReference type="EMBL" id="CDN40804.1"/>
    </source>
</evidence>
<dbReference type="Proteomes" id="UP000261764">
    <property type="component" value="Chromosome I"/>
</dbReference>
<gene>
    <name evidence="2" type="ORF">MAMA39_06870</name>
</gene>
<dbReference type="EMBL" id="HG937516">
    <property type="protein sequence ID" value="CDN40804.1"/>
    <property type="molecule type" value="Genomic_DNA"/>
</dbReference>
<feature type="transmembrane region" description="Helical" evidence="1">
    <location>
        <begin position="133"/>
        <end position="153"/>
    </location>
</feature>
<accession>A0A292IIQ2</accession>